<evidence type="ECO:0000256" key="1">
    <source>
        <dbReference type="ARBA" id="ARBA00005898"/>
    </source>
</evidence>
<feature type="domain" description="Mur ligase C-terminal" evidence="3">
    <location>
        <begin position="251"/>
        <end position="379"/>
    </location>
</feature>
<dbReference type="EMBL" id="JMCC02000050">
    <property type="protein sequence ID" value="KIG15576.1"/>
    <property type="molecule type" value="Genomic_DNA"/>
</dbReference>
<evidence type="ECO:0000256" key="2">
    <source>
        <dbReference type="RuleBase" id="RU004135"/>
    </source>
</evidence>
<dbReference type="GO" id="GO:0005524">
    <property type="term" value="F:ATP binding"/>
    <property type="evidence" value="ECO:0007669"/>
    <property type="project" value="InterPro"/>
</dbReference>
<feature type="domain" description="Mur ligase central" evidence="4">
    <location>
        <begin position="19"/>
        <end position="228"/>
    </location>
</feature>
<dbReference type="InterPro" id="IPR004101">
    <property type="entry name" value="Mur_ligase_C"/>
</dbReference>
<gene>
    <name evidence="5" type="ORF">DB30_05450</name>
</gene>
<dbReference type="Gene3D" id="3.90.190.20">
    <property type="entry name" value="Mur ligase, C-terminal domain"/>
    <property type="match status" value="1"/>
</dbReference>
<organism evidence="5 6">
    <name type="scientific">Enhygromyxa salina</name>
    <dbReference type="NCBI Taxonomy" id="215803"/>
    <lineage>
        <taxon>Bacteria</taxon>
        <taxon>Pseudomonadati</taxon>
        <taxon>Myxococcota</taxon>
        <taxon>Polyangia</taxon>
        <taxon>Nannocystales</taxon>
        <taxon>Nannocystaceae</taxon>
        <taxon>Enhygromyxa</taxon>
    </lineage>
</organism>
<evidence type="ECO:0000313" key="5">
    <source>
        <dbReference type="EMBL" id="KIG15576.1"/>
    </source>
</evidence>
<proteinExistence type="inferred from homology"/>
<accession>A0A0C2CX15</accession>
<dbReference type="PANTHER" id="PTHR23135">
    <property type="entry name" value="MUR LIGASE FAMILY MEMBER"/>
    <property type="match status" value="1"/>
</dbReference>
<sequence>MNVYPPPPPWASEITSVGVTGTNGKTSTTRFVCAGLAADVDDPIAHVTTVSSGFGDEHGSPPADHDAFLQLMRRLYDRGGRRAAIEATSASLGLGFARAWPFRVGVFTNLGHDHQRTHGSFEHYLASKAQLFVALPPGGVAVLNAADPHTSLIAEVLPAGVRALYFAGPEAVELAVPIHLRILSATPTWSGLQLELAAAPELGPIPRTLKLRALPRFQAPNAAAALLACLALGINGHAAALAIANATPPPGRFELIQPPSPHASAPRVIIDYAHTPEALTAALHSARALCSGRIILVIGSGGDTDPAKRPPLGAAARVADHVWLTNDNPRHEDPAQIVEGLRQGLGGARHEVELDRRQAIASAIHSGACEDLVLIAGKGHERHQEIAGQQLPCSDHELALAALAPGPPHGHS</sequence>
<dbReference type="RefSeq" id="WP_052551356.1">
    <property type="nucleotide sequence ID" value="NZ_JMCC02000050.1"/>
</dbReference>
<dbReference type="Gene3D" id="3.40.1190.10">
    <property type="entry name" value="Mur-like, catalytic domain"/>
    <property type="match status" value="1"/>
</dbReference>
<evidence type="ECO:0000259" key="4">
    <source>
        <dbReference type="Pfam" id="PF08245"/>
    </source>
</evidence>
<comment type="subcellular location">
    <subcellularLocation>
        <location evidence="2">Cytoplasm</location>
    </subcellularLocation>
</comment>
<protein>
    <submittedName>
        <fullName evidence="5">UDP-N-acetylmuramoylalanyl-D-glutamate--2, 6-diaminopimelate ligase</fullName>
    </submittedName>
</protein>
<dbReference type="InterPro" id="IPR005761">
    <property type="entry name" value="UDP-N-AcMur-Glu-dNH2Pim_ligase"/>
</dbReference>
<dbReference type="GO" id="GO:0008360">
    <property type="term" value="P:regulation of cell shape"/>
    <property type="evidence" value="ECO:0007669"/>
    <property type="project" value="UniProtKB-KW"/>
</dbReference>
<dbReference type="SUPFAM" id="SSF53244">
    <property type="entry name" value="MurD-like peptide ligases, peptide-binding domain"/>
    <property type="match status" value="1"/>
</dbReference>
<comment type="pathway">
    <text evidence="2">Cell wall biogenesis; peptidoglycan biosynthesis.</text>
</comment>
<evidence type="ECO:0000313" key="6">
    <source>
        <dbReference type="Proteomes" id="UP000031599"/>
    </source>
</evidence>
<dbReference type="PANTHER" id="PTHR23135:SF4">
    <property type="entry name" value="UDP-N-ACETYLMURAMOYL-L-ALANYL-D-GLUTAMATE--2,6-DIAMINOPIMELATE LIGASE MURE HOMOLOG, CHLOROPLASTIC"/>
    <property type="match status" value="1"/>
</dbReference>
<name>A0A0C2CX15_9BACT</name>
<keyword evidence="2" id="KW-0573">Peptidoglycan synthesis</keyword>
<dbReference type="GO" id="GO:0005737">
    <property type="term" value="C:cytoplasm"/>
    <property type="evidence" value="ECO:0007669"/>
    <property type="project" value="UniProtKB-SubCell"/>
</dbReference>
<dbReference type="UniPathway" id="UPA00219"/>
<comment type="caution">
    <text evidence="5">The sequence shown here is derived from an EMBL/GenBank/DDBJ whole genome shotgun (WGS) entry which is preliminary data.</text>
</comment>
<dbReference type="GO" id="GO:0071555">
    <property type="term" value="P:cell wall organization"/>
    <property type="evidence" value="ECO:0007669"/>
    <property type="project" value="UniProtKB-KW"/>
</dbReference>
<keyword evidence="2" id="KW-0133">Cell shape</keyword>
<dbReference type="GO" id="GO:0016881">
    <property type="term" value="F:acid-amino acid ligase activity"/>
    <property type="evidence" value="ECO:0007669"/>
    <property type="project" value="InterPro"/>
</dbReference>
<dbReference type="AlphaFoldDB" id="A0A0C2CX15"/>
<keyword evidence="2" id="KW-0961">Cell wall biogenesis/degradation</keyword>
<keyword evidence="5" id="KW-0436">Ligase</keyword>
<dbReference type="InterPro" id="IPR036565">
    <property type="entry name" value="Mur-like_cat_sf"/>
</dbReference>
<keyword evidence="2" id="KW-0132">Cell division</keyword>
<dbReference type="SUPFAM" id="SSF53623">
    <property type="entry name" value="MurD-like peptide ligases, catalytic domain"/>
    <property type="match status" value="1"/>
</dbReference>
<dbReference type="InterPro" id="IPR013221">
    <property type="entry name" value="Mur_ligase_cen"/>
</dbReference>
<comment type="similarity">
    <text evidence="1">Belongs to the MurCDEF family. MurE subfamily.</text>
</comment>
<dbReference type="Pfam" id="PF08245">
    <property type="entry name" value="Mur_ligase_M"/>
    <property type="match status" value="1"/>
</dbReference>
<dbReference type="GO" id="GO:0009252">
    <property type="term" value="P:peptidoglycan biosynthetic process"/>
    <property type="evidence" value="ECO:0007669"/>
    <property type="project" value="UniProtKB-UniPathway"/>
</dbReference>
<dbReference type="NCBIfam" id="TIGR01085">
    <property type="entry name" value="murE"/>
    <property type="match status" value="1"/>
</dbReference>
<dbReference type="Pfam" id="PF02875">
    <property type="entry name" value="Mur_ligase_C"/>
    <property type="match status" value="1"/>
</dbReference>
<dbReference type="Proteomes" id="UP000031599">
    <property type="component" value="Unassembled WGS sequence"/>
</dbReference>
<evidence type="ECO:0000259" key="3">
    <source>
        <dbReference type="Pfam" id="PF02875"/>
    </source>
</evidence>
<reference evidence="5 6" key="1">
    <citation type="submission" date="2014-12" db="EMBL/GenBank/DDBJ databases">
        <title>Genome assembly of Enhygromyxa salina DSM 15201.</title>
        <authorList>
            <person name="Sharma G."/>
            <person name="Subramanian S."/>
        </authorList>
    </citation>
    <scope>NUCLEOTIDE SEQUENCE [LARGE SCALE GENOMIC DNA]</scope>
    <source>
        <strain evidence="5 6">DSM 15201</strain>
    </source>
</reference>
<keyword evidence="2" id="KW-0131">Cell cycle</keyword>
<dbReference type="InterPro" id="IPR036615">
    <property type="entry name" value="Mur_ligase_C_dom_sf"/>
</dbReference>
<dbReference type="GO" id="GO:0051301">
    <property type="term" value="P:cell division"/>
    <property type="evidence" value="ECO:0007669"/>
    <property type="project" value="UniProtKB-KW"/>
</dbReference>